<dbReference type="AlphaFoldDB" id="A0A839ZYV3"/>
<name>A0A839ZYV3_9CAUL</name>
<dbReference type="Proteomes" id="UP000530564">
    <property type="component" value="Unassembled WGS sequence"/>
</dbReference>
<reference evidence="3 4" key="1">
    <citation type="submission" date="2020-08" db="EMBL/GenBank/DDBJ databases">
        <title>Genomic Encyclopedia of Type Strains, Phase IV (KMG-IV): sequencing the most valuable type-strain genomes for metagenomic binning, comparative biology and taxonomic classification.</title>
        <authorList>
            <person name="Goeker M."/>
        </authorList>
    </citation>
    <scope>NUCLEOTIDE SEQUENCE [LARGE SCALE GENOMIC DNA]</scope>
    <source>
        <strain evidence="3 4">DSM 21793</strain>
    </source>
</reference>
<dbReference type="PANTHER" id="PTHR30160">
    <property type="entry name" value="TETRAACYLDISACCHARIDE 4'-KINASE-RELATED"/>
    <property type="match status" value="1"/>
</dbReference>
<dbReference type="PANTHER" id="PTHR30160:SF7">
    <property type="entry name" value="ADP-HEPTOSE--LPS HEPTOSYLTRANSFERASE 2"/>
    <property type="match status" value="1"/>
</dbReference>
<dbReference type="CDD" id="cd03789">
    <property type="entry name" value="GT9_LPS_heptosyltransferase"/>
    <property type="match status" value="1"/>
</dbReference>
<evidence type="ECO:0000256" key="1">
    <source>
        <dbReference type="ARBA" id="ARBA00022676"/>
    </source>
</evidence>
<dbReference type="RefSeq" id="WP_183772098.1">
    <property type="nucleotide sequence ID" value="NZ_JACIDK010000002.1"/>
</dbReference>
<dbReference type="Pfam" id="PF01075">
    <property type="entry name" value="Glyco_transf_9"/>
    <property type="match status" value="1"/>
</dbReference>
<proteinExistence type="predicted"/>
<dbReference type="GO" id="GO:0009244">
    <property type="term" value="P:lipopolysaccharide core region biosynthetic process"/>
    <property type="evidence" value="ECO:0007669"/>
    <property type="project" value="TreeGrafter"/>
</dbReference>
<dbReference type="EMBL" id="JACIDK010000002">
    <property type="protein sequence ID" value="MBB3891328.1"/>
    <property type="molecule type" value="Genomic_DNA"/>
</dbReference>
<keyword evidence="2 3" id="KW-0808">Transferase</keyword>
<keyword evidence="1" id="KW-0328">Glycosyltransferase</keyword>
<gene>
    <name evidence="3" type="ORF">GGQ61_002045</name>
</gene>
<dbReference type="SUPFAM" id="SSF53756">
    <property type="entry name" value="UDP-Glycosyltransferase/glycogen phosphorylase"/>
    <property type="match status" value="1"/>
</dbReference>
<dbReference type="GO" id="GO:0008713">
    <property type="term" value="F:ADP-heptose-lipopolysaccharide heptosyltransferase activity"/>
    <property type="evidence" value="ECO:0007669"/>
    <property type="project" value="TreeGrafter"/>
</dbReference>
<dbReference type="Gene3D" id="3.40.50.2000">
    <property type="entry name" value="Glycogen Phosphorylase B"/>
    <property type="match status" value="2"/>
</dbReference>
<evidence type="ECO:0000313" key="3">
    <source>
        <dbReference type="EMBL" id="MBB3891328.1"/>
    </source>
</evidence>
<comment type="caution">
    <text evidence="3">The sequence shown here is derived from an EMBL/GenBank/DDBJ whole genome shotgun (WGS) entry which is preliminary data.</text>
</comment>
<dbReference type="GO" id="GO:0005829">
    <property type="term" value="C:cytosol"/>
    <property type="evidence" value="ECO:0007669"/>
    <property type="project" value="TreeGrafter"/>
</dbReference>
<organism evidence="3 4">
    <name type="scientific">Phenylobacterium haematophilum</name>
    <dbReference type="NCBI Taxonomy" id="98513"/>
    <lineage>
        <taxon>Bacteria</taxon>
        <taxon>Pseudomonadati</taxon>
        <taxon>Pseudomonadota</taxon>
        <taxon>Alphaproteobacteria</taxon>
        <taxon>Caulobacterales</taxon>
        <taxon>Caulobacteraceae</taxon>
        <taxon>Phenylobacterium</taxon>
    </lineage>
</organism>
<dbReference type="InterPro" id="IPR051199">
    <property type="entry name" value="LPS_LOS_Heptosyltrfase"/>
</dbReference>
<sequence length="324" mass="35061">MAHGSFPILFITATRIGDAVLSSGLIKRLLDEVPNARFTIVAGKAAAPLFAEVPNLDRLIVLEKAKNGGHWFKLWREVRHRKWGLIVDLRGSAISQFLRRERRAVYKRGSGGGVHKVVEAARLLKIEDEPPAPYLFTSAATEAYADELTAGKGPILAMAPAANWVGKTWPAERFAQVAIQLMGGPLAGGRLMLLGGPDDQQAVSALRNVVPRERTIDLAGKVELLASYACLKRARLFIGNDSGLMHMAAAAGTPTIGLFGPSDDKLYGPWGENTRIVRGIRSLDQIREVDPGLSQALCHMMDLPVDWVTNAAKDLLAQTSSKAS</sequence>
<keyword evidence="4" id="KW-1185">Reference proteome</keyword>
<dbReference type="InterPro" id="IPR002201">
    <property type="entry name" value="Glyco_trans_9"/>
</dbReference>
<protein>
    <submittedName>
        <fullName evidence="3">ADP-heptose:LPS heptosyltransferase</fullName>
    </submittedName>
</protein>
<accession>A0A839ZYV3</accession>
<evidence type="ECO:0000256" key="2">
    <source>
        <dbReference type="ARBA" id="ARBA00022679"/>
    </source>
</evidence>
<evidence type="ECO:0000313" key="4">
    <source>
        <dbReference type="Proteomes" id="UP000530564"/>
    </source>
</evidence>